<keyword evidence="2" id="KW-1185">Reference proteome</keyword>
<dbReference type="AlphaFoldDB" id="A0AAP0KSG5"/>
<gene>
    <name evidence="1" type="ORF">Scep_004432</name>
</gene>
<reference evidence="1 2" key="1">
    <citation type="submission" date="2024-01" db="EMBL/GenBank/DDBJ databases">
        <title>Genome assemblies of Stephania.</title>
        <authorList>
            <person name="Yang L."/>
        </authorList>
    </citation>
    <scope>NUCLEOTIDE SEQUENCE [LARGE SCALE GENOMIC DNA]</scope>
    <source>
        <strain evidence="1">JXDWG</strain>
        <tissue evidence="1">Leaf</tissue>
    </source>
</reference>
<dbReference type="EMBL" id="JBBNAG010000002">
    <property type="protein sequence ID" value="KAK9157858.1"/>
    <property type="molecule type" value="Genomic_DNA"/>
</dbReference>
<accession>A0AAP0KSG5</accession>
<sequence length="62" mass="6990">MSPASSSSLSHYPCAIIFTDHSLTLSLSCYCWIEEGSRDSGVVEGRFKVHLHRYQCEIKGRL</sequence>
<evidence type="ECO:0000313" key="1">
    <source>
        <dbReference type="EMBL" id="KAK9157858.1"/>
    </source>
</evidence>
<name>A0AAP0KSG5_9MAGN</name>
<comment type="caution">
    <text evidence="1">The sequence shown here is derived from an EMBL/GenBank/DDBJ whole genome shotgun (WGS) entry which is preliminary data.</text>
</comment>
<dbReference type="Proteomes" id="UP001419268">
    <property type="component" value="Unassembled WGS sequence"/>
</dbReference>
<evidence type="ECO:0000313" key="2">
    <source>
        <dbReference type="Proteomes" id="UP001419268"/>
    </source>
</evidence>
<protein>
    <submittedName>
        <fullName evidence="1">Uncharacterized protein</fullName>
    </submittedName>
</protein>
<proteinExistence type="predicted"/>
<organism evidence="1 2">
    <name type="scientific">Stephania cephalantha</name>
    <dbReference type="NCBI Taxonomy" id="152367"/>
    <lineage>
        <taxon>Eukaryota</taxon>
        <taxon>Viridiplantae</taxon>
        <taxon>Streptophyta</taxon>
        <taxon>Embryophyta</taxon>
        <taxon>Tracheophyta</taxon>
        <taxon>Spermatophyta</taxon>
        <taxon>Magnoliopsida</taxon>
        <taxon>Ranunculales</taxon>
        <taxon>Menispermaceae</taxon>
        <taxon>Menispermoideae</taxon>
        <taxon>Cissampelideae</taxon>
        <taxon>Stephania</taxon>
    </lineage>
</organism>